<dbReference type="PANTHER" id="PTHR10157">
    <property type="entry name" value="DOPAMINE BETA HYDROXYLASE RELATED"/>
    <property type="match status" value="1"/>
</dbReference>
<dbReference type="Pfam" id="PF01082">
    <property type="entry name" value="Cu2_monooxygen"/>
    <property type="match status" value="1"/>
</dbReference>
<evidence type="ECO:0000313" key="7">
    <source>
        <dbReference type="EMBL" id="CAL8068074.1"/>
    </source>
</evidence>
<dbReference type="PROSITE" id="PS50836">
    <property type="entry name" value="DOMON"/>
    <property type="match status" value="1"/>
</dbReference>
<evidence type="ECO:0000313" key="8">
    <source>
        <dbReference type="Proteomes" id="UP001642540"/>
    </source>
</evidence>
<dbReference type="InterPro" id="IPR036939">
    <property type="entry name" value="Cu2_ascorb_mOase_N_sf"/>
</dbReference>
<keyword evidence="2" id="KW-1015">Disulfide bond</keyword>
<dbReference type="EMBL" id="CAXLJM020000001">
    <property type="protein sequence ID" value="CAL8068074.1"/>
    <property type="molecule type" value="Genomic_DNA"/>
</dbReference>
<dbReference type="InterPro" id="IPR000323">
    <property type="entry name" value="Cu2_ascorb_mOase_N"/>
</dbReference>
<evidence type="ECO:0000259" key="6">
    <source>
        <dbReference type="PROSITE" id="PS50836"/>
    </source>
</evidence>
<sequence>MRATIVHYLSLLILVLIVCNEVNSQDDQDDSDLNTNPYRHREMLDPKGRYQLEWVVDWINKRVIFNVTAATSGYVGFGLSRKGKMGGADIVIGGVDARGEAYFSDRYAFGNQLPEIDKSQDWILHQALEEDNQTFLSFSRPFDTCDEDQDLPITDDLLTLIWAYGEKDDDILYHFQNRGAYQTYLLDPELVPNSYRTEEVNTNPIEIAIDTEKLPSDVSVFRINRNLTMPDNQDTLYWCSLHKSPTTTKRHIFGFGTKFPVESDRRYVHHADLYRCFAPPGTNPDDFFQKAVNSEGSECYLLSQPNPLPTTYCRESVHLWSAGGNPFFFPEHVGIPMSENGSEYFMFQVHYDNPELISGRHISVALEAYYTNNLRENDLGTMIIGALSYASTTVMIPPSSLAHQIVGHCAEGCTRKMFPLGGVSIVATLLHTHTSGRGVRVLHFRGKKELPWVNADDNFNFDFQQTRILNEERRVIPGDTLMTSCVYETTNRNGSATVGGYPTRSEMCLAAIYYYNRVPGYSDCRSEIRTQRYSDFVGVYNTTFVPEIRQTVITAPENYSGLPVETFASEVIDWNIGTRDEIQRLQLYQPHTSICGNAIPRPGPSPVLGSSSVTIPVSVAKPAPPKFLPKTATPPRGGTVFPRPVQKIITPKPIIDVLEEVEEILNNFLGTGDNQIRPSSTTSTTTRTSTTTTTTTTRPPPPPPIVSLPQPVFETENIAHISVLQKDGPRYQRKSSCKGRRRERH</sequence>
<keyword evidence="3" id="KW-0325">Glycoprotein</keyword>
<dbReference type="Pfam" id="PF03712">
    <property type="entry name" value="Cu2_monoox_C"/>
    <property type="match status" value="1"/>
</dbReference>
<dbReference type="InterPro" id="IPR014784">
    <property type="entry name" value="Cu2_ascorb_mOase-like_C"/>
</dbReference>
<feature type="chain" id="PRO_5046886643" description="DOMON domain-containing protein" evidence="5">
    <location>
        <begin position="25"/>
        <end position="745"/>
    </location>
</feature>
<evidence type="ECO:0000256" key="2">
    <source>
        <dbReference type="ARBA" id="ARBA00023157"/>
    </source>
</evidence>
<organism evidence="7 8">
    <name type="scientific">Orchesella dallaii</name>
    <dbReference type="NCBI Taxonomy" id="48710"/>
    <lineage>
        <taxon>Eukaryota</taxon>
        <taxon>Metazoa</taxon>
        <taxon>Ecdysozoa</taxon>
        <taxon>Arthropoda</taxon>
        <taxon>Hexapoda</taxon>
        <taxon>Collembola</taxon>
        <taxon>Entomobryomorpha</taxon>
        <taxon>Entomobryoidea</taxon>
        <taxon>Orchesellidae</taxon>
        <taxon>Orchesellinae</taxon>
        <taxon>Orchesella</taxon>
    </lineage>
</organism>
<dbReference type="InterPro" id="IPR000945">
    <property type="entry name" value="DBH-like"/>
</dbReference>
<feature type="domain" description="DOMON" evidence="6">
    <location>
        <begin position="48"/>
        <end position="165"/>
    </location>
</feature>
<evidence type="ECO:0000256" key="4">
    <source>
        <dbReference type="SAM" id="MobiDB-lite"/>
    </source>
</evidence>
<dbReference type="SUPFAM" id="SSF49742">
    <property type="entry name" value="PHM/PNGase F"/>
    <property type="match status" value="2"/>
</dbReference>
<dbReference type="Gene3D" id="2.60.120.310">
    <property type="entry name" value="Copper type II, ascorbate-dependent monooxygenase, N-terminal domain"/>
    <property type="match status" value="1"/>
</dbReference>
<feature type="compositionally biased region" description="Basic residues" evidence="4">
    <location>
        <begin position="731"/>
        <end position="745"/>
    </location>
</feature>
<name>A0ABP1PHL2_9HEXA</name>
<proteinExistence type="inferred from homology"/>
<dbReference type="InterPro" id="IPR045266">
    <property type="entry name" value="DOH_DOMON"/>
</dbReference>
<accession>A0ABP1PHL2</accession>
<keyword evidence="8" id="KW-1185">Reference proteome</keyword>
<dbReference type="Gene3D" id="2.60.120.230">
    <property type="match status" value="1"/>
</dbReference>
<evidence type="ECO:0000256" key="3">
    <source>
        <dbReference type="ARBA" id="ARBA00023180"/>
    </source>
</evidence>
<dbReference type="PANTHER" id="PTHR10157:SF23">
    <property type="entry name" value="MOXD1 HOMOLOG 1"/>
    <property type="match status" value="1"/>
</dbReference>
<comment type="caution">
    <text evidence="7">The sequence shown here is derived from an EMBL/GenBank/DDBJ whole genome shotgun (WGS) entry which is preliminary data.</text>
</comment>
<dbReference type="InterPro" id="IPR008977">
    <property type="entry name" value="PHM/PNGase_F_dom_sf"/>
</dbReference>
<dbReference type="InterPro" id="IPR028460">
    <property type="entry name" value="Tbh/DBH"/>
</dbReference>
<dbReference type="InterPro" id="IPR005018">
    <property type="entry name" value="DOMON_domain"/>
</dbReference>
<reference evidence="7 8" key="1">
    <citation type="submission" date="2024-08" db="EMBL/GenBank/DDBJ databases">
        <authorList>
            <person name="Cucini C."/>
            <person name="Frati F."/>
        </authorList>
    </citation>
    <scope>NUCLEOTIDE SEQUENCE [LARGE SCALE GENOMIC DNA]</scope>
</reference>
<dbReference type="SMART" id="SM00664">
    <property type="entry name" value="DoH"/>
    <property type="match status" value="1"/>
</dbReference>
<feature type="region of interest" description="Disordered" evidence="4">
    <location>
        <begin position="670"/>
        <end position="709"/>
    </location>
</feature>
<dbReference type="PRINTS" id="PR00767">
    <property type="entry name" value="DBMONOXGNASE"/>
</dbReference>
<feature type="compositionally biased region" description="Low complexity" evidence="4">
    <location>
        <begin position="677"/>
        <end position="697"/>
    </location>
</feature>
<feature type="signal peptide" evidence="5">
    <location>
        <begin position="1"/>
        <end position="24"/>
    </location>
</feature>
<feature type="region of interest" description="Disordered" evidence="4">
    <location>
        <begin position="725"/>
        <end position="745"/>
    </location>
</feature>
<dbReference type="SUPFAM" id="SSF49344">
    <property type="entry name" value="CBD9-like"/>
    <property type="match status" value="1"/>
</dbReference>
<dbReference type="CDD" id="cd09631">
    <property type="entry name" value="DOMON_DOH"/>
    <property type="match status" value="1"/>
</dbReference>
<dbReference type="Pfam" id="PF03351">
    <property type="entry name" value="DOMON"/>
    <property type="match status" value="1"/>
</dbReference>
<evidence type="ECO:0000256" key="1">
    <source>
        <dbReference type="ARBA" id="ARBA00010676"/>
    </source>
</evidence>
<keyword evidence="5" id="KW-0732">Signal</keyword>
<dbReference type="InterPro" id="IPR024548">
    <property type="entry name" value="Cu2_monoox_C"/>
</dbReference>
<dbReference type="Proteomes" id="UP001642540">
    <property type="component" value="Unassembled WGS sequence"/>
</dbReference>
<comment type="similarity">
    <text evidence="1">Belongs to the copper type II ascorbate-dependent monooxygenase family.</text>
</comment>
<gene>
    <name evidence="7" type="ORF">ODALV1_LOCUS98</name>
</gene>
<protein>
    <recommendedName>
        <fullName evidence="6">DOMON domain-containing protein</fullName>
    </recommendedName>
</protein>
<evidence type="ECO:0000256" key="5">
    <source>
        <dbReference type="SAM" id="SignalP"/>
    </source>
</evidence>